<protein>
    <submittedName>
        <fullName evidence="1">Uncharacterized protein</fullName>
    </submittedName>
</protein>
<evidence type="ECO:0000313" key="1">
    <source>
        <dbReference type="EMBL" id="EHO50211.1"/>
    </source>
</evidence>
<comment type="caution">
    <text evidence="1">The sequence shown here is derived from an EMBL/GenBank/DDBJ whole genome shotgun (WGS) entry which is preliminary data.</text>
</comment>
<proteinExistence type="predicted"/>
<dbReference type="HOGENOM" id="CLU_3311781_0_0_9"/>
<dbReference type="Proteomes" id="UP000005025">
    <property type="component" value="Unassembled WGS sequence"/>
</dbReference>
<dbReference type="EMBL" id="AGRJ01000190">
    <property type="protein sequence ID" value="EHO50211.1"/>
    <property type="molecule type" value="Genomic_DNA"/>
</dbReference>
<sequence length="39" mass="4439">MADFNKSCYLRNKSTLTKTFHNRLNDAADTSTALIHQPN</sequence>
<accession>H1LHS8</accession>
<reference evidence="1 2" key="1">
    <citation type="submission" date="2011-09" db="EMBL/GenBank/DDBJ databases">
        <authorList>
            <person name="Weinstock G."/>
            <person name="Sodergren E."/>
            <person name="Clifton S."/>
            <person name="Fulton L."/>
            <person name="Fulton B."/>
            <person name="Courtney L."/>
            <person name="Fronick C."/>
            <person name="Harrison M."/>
            <person name="Strong C."/>
            <person name="Farmer C."/>
            <person name="Delahaunty K."/>
            <person name="Markovic C."/>
            <person name="Hall O."/>
            <person name="Minx P."/>
            <person name="Tomlinson C."/>
            <person name="Mitreva M."/>
            <person name="Hou S."/>
            <person name="Chen J."/>
            <person name="Wollam A."/>
            <person name="Pepin K.H."/>
            <person name="Johnson M."/>
            <person name="Bhonagiri V."/>
            <person name="Zhang X."/>
            <person name="Suruliraj S."/>
            <person name="Warren W."/>
            <person name="Chinwalla A."/>
            <person name="Mardis E.R."/>
            <person name="Wilson R.K."/>
        </authorList>
    </citation>
    <scope>NUCLEOTIDE SEQUENCE [LARGE SCALE GENOMIC DNA]</scope>
    <source>
        <strain evidence="1 2">F0435</strain>
    </source>
</reference>
<dbReference type="AlphaFoldDB" id="H1LHS8"/>
<organism evidence="1 2">
    <name type="scientific">Lentilactobacillus kisonensis F0435</name>
    <dbReference type="NCBI Taxonomy" id="797516"/>
    <lineage>
        <taxon>Bacteria</taxon>
        <taxon>Bacillati</taxon>
        <taxon>Bacillota</taxon>
        <taxon>Bacilli</taxon>
        <taxon>Lactobacillales</taxon>
        <taxon>Lactobacillaceae</taxon>
        <taxon>Lentilactobacillus</taxon>
    </lineage>
</organism>
<name>H1LHS8_9LACO</name>
<evidence type="ECO:0000313" key="2">
    <source>
        <dbReference type="Proteomes" id="UP000005025"/>
    </source>
</evidence>
<gene>
    <name evidence="1" type="ORF">HMPREF9104_02168</name>
</gene>